<dbReference type="Gene3D" id="3.40.50.150">
    <property type="entry name" value="Vaccinia Virus protein VP39"/>
    <property type="match status" value="1"/>
</dbReference>
<evidence type="ECO:0000256" key="2">
    <source>
        <dbReference type="ARBA" id="ARBA00022679"/>
    </source>
</evidence>
<protein>
    <submittedName>
        <fullName evidence="6">Methyltransferase 23, arginine</fullName>
    </submittedName>
</protein>
<organism evidence="6 7">
    <name type="scientific">Oryzias sinensis</name>
    <name type="common">Chinese medaka</name>
    <dbReference type="NCBI Taxonomy" id="183150"/>
    <lineage>
        <taxon>Eukaryota</taxon>
        <taxon>Metazoa</taxon>
        <taxon>Chordata</taxon>
        <taxon>Craniata</taxon>
        <taxon>Vertebrata</taxon>
        <taxon>Euteleostomi</taxon>
        <taxon>Actinopterygii</taxon>
        <taxon>Neopterygii</taxon>
        <taxon>Teleostei</taxon>
        <taxon>Neoteleostei</taxon>
        <taxon>Acanthomorphata</taxon>
        <taxon>Ovalentaria</taxon>
        <taxon>Atherinomorphae</taxon>
        <taxon>Beloniformes</taxon>
        <taxon>Adrianichthyidae</taxon>
        <taxon>Oryziinae</taxon>
        <taxon>Oryzias</taxon>
    </lineage>
</organism>
<dbReference type="GO" id="GO:0032259">
    <property type="term" value="P:methylation"/>
    <property type="evidence" value="ECO:0007669"/>
    <property type="project" value="UniProtKB-KW"/>
</dbReference>
<dbReference type="GO" id="GO:0005737">
    <property type="term" value="C:cytoplasm"/>
    <property type="evidence" value="ECO:0007669"/>
    <property type="project" value="TreeGrafter"/>
</dbReference>
<evidence type="ECO:0000313" key="7">
    <source>
        <dbReference type="Proteomes" id="UP000694383"/>
    </source>
</evidence>
<dbReference type="InterPro" id="IPR029063">
    <property type="entry name" value="SAM-dependent_MTases_sf"/>
</dbReference>
<sequence length="253" mass="27509">MELCKFTGKLNFKMQQSGAENPNFVCKVFRFEDNKTNPGETLTVSIPEVLDPQYGMYVWPCAVVLAQFVWKHREELSGKTVLEIGAGVSLPGVVAARCGARLFLSDSSEKPSCLQNCRRSCEANGLSGVEVLGLSWGEVPPDLLLLPELDVILGSDVFYDPKGGSTPHPLRHAGLGRQRPLVLLTDAADPHSSRTGSPRSLPGQELRSGTREVERVKMFWSEPKGAWSGRHVRLCSLSVSCSGSEAAAGPFRL</sequence>
<dbReference type="GO" id="GO:0008168">
    <property type="term" value="F:methyltransferase activity"/>
    <property type="evidence" value="ECO:0007669"/>
    <property type="project" value="UniProtKB-KW"/>
</dbReference>
<dbReference type="InterPro" id="IPR019410">
    <property type="entry name" value="Methyltransf_16"/>
</dbReference>
<evidence type="ECO:0000256" key="4">
    <source>
        <dbReference type="ARBA" id="ARBA00043988"/>
    </source>
</evidence>
<name>A0A8C7Y3B3_9TELE</name>
<evidence type="ECO:0000256" key="5">
    <source>
        <dbReference type="SAM" id="MobiDB-lite"/>
    </source>
</evidence>
<dbReference type="PANTHER" id="PTHR14614:SF164">
    <property type="entry name" value="HISTONE-ARGININE METHYLTRANSFERASE METTL23"/>
    <property type="match status" value="1"/>
</dbReference>
<keyword evidence="7" id="KW-1185">Reference proteome</keyword>
<proteinExistence type="inferred from homology"/>
<reference evidence="6" key="1">
    <citation type="submission" date="2025-08" db="UniProtKB">
        <authorList>
            <consortium name="Ensembl"/>
        </authorList>
    </citation>
    <scope>IDENTIFICATION</scope>
</reference>
<feature type="region of interest" description="Disordered" evidence="5">
    <location>
        <begin position="188"/>
        <end position="210"/>
    </location>
</feature>
<dbReference type="SUPFAM" id="SSF53335">
    <property type="entry name" value="S-adenosyl-L-methionine-dependent methyltransferases"/>
    <property type="match status" value="1"/>
</dbReference>
<dbReference type="GeneTree" id="ENSGT00510000048008"/>
<dbReference type="PANTHER" id="PTHR14614">
    <property type="entry name" value="HEPATOCELLULAR CARCINOMA-ASSOCIATED ANTIGEN"/>
    <property type="match status" value="1"/>
</dbReference>
<accession>A0A8C7Y3B3</accession>
<evidence type="ECO:0000313" key="6">
    <source>
        <dbReference type="Ensembl" id="ENSOSIP00000021372.1"/>
    </source>
</evidence>
<keyword evidence="3" id="KW-0949">S-adenosyl-L-methionine</keyword>
<dbReference type="GO" id="GO:0005634">
    <property type="term" value="C:nucleus"/>
    <property type="evidence" value="ECO:0007669"/>
    <property type="project" value="TreeGrafter"/>
</dbReference>
<evidence type="ECO:0000256" key="1">
    <source>
        <dbReference type="ARBA" id="ARBA00022603"/>
    </source>
</evidence>
<dbReference type="AlphaFoldDB" id="A0A8C7Y3B3"/>
<keyword evidence="1" id="KW-0489">Methyltransferase</keyword>
<dbReference type="Ensembl" id="ENSOSIT00000022557.1">
    <property type="protein sequence ID" value="ENSOSIP00000021372.1"/>
    <property type="gene ID" value="ENSOSIG00000011305.1"/>
</dbReference>
<evidence type="ECO:0000256" key="3">
    <source>
        <dbReference type="ARBA" id="ARBA00022691"/>
    </source>
</evidence>
<dbReference type="Proteomes" id="UP000694383">
    <property type="component" value="Unplaced"/>
</dbReference>
<dbReference type="Pfam" id="PF10294">
    <property type="entry name" value="Methyltransf_16"/>
    <property type="match status" value="1"/>
</dbReference>
<comment type="similarity">
    <text evidence="4">Belongs to the methyltransferase superfamily. METTL23 family.</text>
</comment>
<keyword evidence="2" id="KW-0808">Transferase</keyword>
<reference evidence="6" key="2">
    <citation type="submission" date="2025-09" db="UniProtKB">
        <authorList>
            <consortium name="Ensembl"/>
        </authorList>
    </citation>
    <scope>IDENTIFICATION</scope>
</reference>